<keyword evidence="6" id="KW-0378">Hydrolase</keyword>
<dbReference type="Pfam" id="PF16353">
    <property type="entry name" value="LacZ_4"/>
    <property type="match status" value="1"/>
</dbReference>
<dbReference type="InterPro" id="IPR008979">
    <property type="entry name" value="Galactose-bd-like_sf"/>
</dbReference>
<dbReference type="EMBL" id="AP025298">
    <property type="protein sequence ID" value="BDD02173.1"/>
    <property type="molecule type" value="Genomic_DNA"/>
</dbReference>
<evidence type="ECO:0000256" key="10">
    <source>
        <dbReference type="SAM" id="SignalP"/>
    </source>
</evidence>
<dbReference type="SMART" id="SM01038">
    <property type="entry name" value="Bgal_small_N"/>
    <property type="match status" value="1"/>
</dbReference>
<feature type="signal peptide" evidence="10">
    <location>
        <begin position="1"/>
        <end position="17"/>
    </location>
</feature>
<evidence type="ECO:0000256" key="1">
    <source>
        <dbReference type="ARBA" id="ARBA00001412"/>
    </source>
</evidence>
<organism evidence="12 13">
    <name type="scientific">Persicobacter psychrovividus</name>
    <dbReference type="NCBI Taxonomy" id="387638"/>
    <lineage>
        <taxon>Bacteria</taxon>
        <taxon>Pseudomonadati</taxon>
        <taxon>Bacteroidota</taxon>
        <taxon>Cytophagia</taxon>
        <taxon>Cytophagales</taxon>
        <taxon>Persicobacteraceae</taxon>
        <taxon>Persicobacter</taxon>
    </lineage>
</organism>
<proteinExistence type="inferred from homology"/>
<reference evidence="12 13" key="1">
    <citation type="submission" date="2021-12" db="EMBL/GenBank/DDBJ databases">
        <title>Genome sequencing of bacteria with rrn-lacking chromosome and rrn-plasmid.</title>
        <authorList>
            <person name="Anda M."/>
            <person name="Iwasaki W."/>
        </authorList>
    </citation>
    <scope>NUCLEOTIDE SEQUENCE [LARGE SCALE GENOMIC DNA]</scope>
    <source>
        <strain evidence="12 13">NBRC 101262</strain>
        <plasmid evidence="12 13">pPP6</plasmid>
    </source>
</reference>
<dbReference type="InterPro" id="IPR014718">
    <property type="entry name" value="GH-type_carb-bd"/>
</dbReference>
<keyword evidence="7" id="KW-0106">Calcium</keyword>
<dbReference type="SUPFAM" id="SSF51445">
    <property type="entry name" value="(Trans)glycosidases"/>
    <property type="match status" value="1"/>
</dbReference>
<evidence type="ECO:0000256" key="9">
    <source>
        <dbReference type="ARBA" id="ARBA00032230"/>
    </source>
</evidence>
<evidence type="ECO:0000256" key="2">
    <source>
        <dbReference type="ARBA" id="ARBA00001913"/>
    </source>
</evidence>
<dbReference type="PANTHER" id="PTHR46323">
    <property type="entry name" value="BETA-GALACTOSIDASE"/>
    <property type="match status" value="1"/>
</dbReference>
<dbReference type="InterPro" id="IPR006102">
    <property type="entry name" value="Ig-like_GH2"/>
</dbReference>
<evidence type="ECO:0000256" key="3">
    <source>
        <dbReference type="ARBA" id="ARBA00007401"/>
    </source>
</evidence>
<evidence type="ECO:0000259" key="11">
    <source>
        <dbReference type="SMART" id="SM01038"/>
    </source>
</evidence>
<keyword evidence="8" id="KW-0326">Glycosidase</keyword>
<accession>A0ABM7VMD2</accession>
<dbReference type="InterPro" id="IPR017853">
    <property type="entry name" value="GH"/>
</dbReference>
<dbReference type="InterPro" id="IPR032312">
    <property type="entry name" value="LacZ_4"/>
</dbReference>
<comment type="catalytic activity">
    <reaction evidence="1">
        <text>Hydrolysis of terminal non-reducing beta-D-galactose residues in beta-D-galactosides.</text>
        <dbReference type="EC" id="3.2.1.23"/>
    </reaction>
</comment>
<evidence type="ECO:0000256" key="4">
    <source>
        <dbReference type="ARBA" id="ARBA00011245"/>
    </source>
</evidence>
<comment type="subunit">
    <text evidence="4">Monomer.</text>
</comment>
<dbReference type="SUPFAM" id="SSF74650">
    <property type="entry name" value="Galactose mutarotase-like"/>
    <property type="match status" value="1"/>
</dbReference>
<geneLocation type="plasmid" evidence="12 13">
    <name>pPP6</name>
</geneLocation>
<keyword evidence="12" id="KW-0614">Plasmid</keyword>
<dbReference type="Gene3D" id="2.70.98.10">
    <property type="match status" value="1"/>
</dbReference>
<dbReference type="InterPro" id="IPR036156">
    <property type="entry name" value="Beta-gal/glucu_dom_sf"/>
</dbReference>
<feature type="domain" description="Beta galactosidase small chain/" evidence="11">
    <location>
        <begin position="752"/>
        <end position="1038"/>
    </location>
</feature>
<dbReference type="InterPro" id="IPR023232">
    <property type="entry name" value="Glyco_hydro_2_AS"/>
</dbReference>
<protein>
    <recommendedName>
        <fullName evidence="5">beta-galactosidase</fullName>
        <ecNumber evidence="5">3.2.1.23</ecNumber>
    </recommendedName>
    <alternativeName>
        <fullName evidence="9">Lactase</fullName>
    </alternativeName>
</protein>
<dbReference type="Gene3D" id="2.60.40.10">
    <property type="entry name" value="Immunoglobulins"/>
    <property type="match status" value="2"/>
</dbReference>
<dbReference type="InterPro" id="IPR006101">
    <property type="entry name" value="Glyco_hydro_2"/>
</dbReference>
<dbReference type="Gene3D" id="3.20.20.80">
    <property type="entry name" value="Glycosidases"/>
    <property type="match status" value="1"/>
</dbReference>
<name>A0ABM7VMD2_9BACT</name>
<evidence type="ECO:0000256" key="8">
    <source>
        <dbReference type="ARBA" id="ARBA00023295"/>
    </source>
</evidence>
<dbReference type="SUPFAM" id="SSF49303">
    <property type="entry name" value="beta-Galactosidase/glucuronidase domain"/>
    <property type="match status" value="2"/>
</dbReference>
<keyword evidence="10" id="KW-0732">Signal</keyword>
<dbReference type="EC" id="3.2.1.23" evidence="5"/>
<dbReference type="InterPro" id="IPR004199">
    <property type="entry name" value="B-gal_small/dom_5"/>
</dbReference>
<dbReference type="Pfam" id="PF02836">
    <property type="entry name" value="Glyco_hydro_2_C"/>
    <property type="match status" value="1"/>
</dbReference>
<sequence>MRKFFILLFFVAGFAQAQDAPDWENENIIQWNREPMRAHFHTYQNREDALSLDIRKAESVSLNGKWKFKLVDKPADIIPGFFDSKYDDSKWDLINVPGNWEVEGFGTPLYVNHPYEFADKRTKYTEMDGPNPPHVPHEHNPVGLYRTEFEVPHNFKGQQVYLQLAGVKSGYYLYVNGKKVGYSQDSKLPSDFLLNKYLKAGKNTLALEVYRWTDASYLECQDFWRISGIERDVTLYAQPKKNRLKDFDLISSLSEDYKDGLFDLNIELEEAKGATVKVELFDGKEQVFEAEKQAMQALNFQTTIPAVKQWSAEFPNLYTMLITIKGKKETQYVSHRVGFRSIEITRGQLLVNGVAITIRGVNTQEHNPETGHVINEELMLKDIHLWKKYNINAARLSHYPQPSRFYELCDEYGIYVLDEANIESHGMGYGEKSLAKAPSWEKAHVARMTRMVMRDRNHPSVIFWSMGNEAGNGTNFYAGYKAIKQIDRQQRPVQYERAESDWNTDIIVPQYPSPAYFKHVGERLSDRPFIPSEYAHSMGNSLGNFQDYWDYIYAYPQLQGGFIWDWVDQGLTAYDKDGNKFFKYGGDYGENTPSDGNFLMNGIVFPDRTPHPGIFEVQKAYSPVQIKQNWENDFQLENYNDFRNLNEYKITISLLDNGVAIKDETLPVVDVLPHMGKSIDLSDFLTFTKSDGHEYFINFHVFTNAEQKGLPIGSKIYSAQFPLNSTYNDVICHQNTKSKQILNLKKTSSKLDVLSDNFKVSFDKKSGQLTSFISKGKELIYRNNGLMPDFWRAMTDNDFGSEMDVKNISWKKATYEKATSKLVSATSGDGIVRIVFEKSLKDVGAKLMTTYKVSEQGEITIENTLSRAEDKSDLPRFGVRFYVSNEFDHVRYYGKGPFENYIDRDNASLVGLYEAKVDDFFVPYSRPQENGYRTAVRYMELTNQKGDGLRISAVPGAPLGMAPGKYTTEQLDASSGYEYQSVHQLNTHPNELKENDFYQVNIDLINRGVAGIDSWYSAPLKKYQMHADKPLSFKFKITAINSDDKNNSRK</sequence>
<feature type="chain" id="PRO_5046529807" description="beta-galactosidase" evidence="10">
    <location>
        <begin position="18"/>
        <end position="1050"/>
    </location>
</feature>
<comment type="cofactor">
    <cofactor evidence="2">
        <name>Ca(2+)</name>
        <dbReference type="ChEBI" id="CHEBI:29108"/>
    </cofactor>
</comment>
<dbReference type="PANTHER" id="PTHR46323:SF2">
    <property type="entry name" value="BETA-GALACTOSIDASE"/>
    <property type="match status" value="1"/>
</dbReference>
<dbReference type="InterPro" id="IPR006104">
    <property type="entry name" value="Glyco_hydro_2_N"/>
</dbReference>
<evidence type="ECO:0000313" key="13">
    <source>
        <dbReference type="Proteomes" id="UP001354989"/>
    </source>
</evidence>
<dbReference type="Pfam" id="PF02929">
    <property type="entry name" value="Bgal_small_N"/>
    <property type="match status" value="1"/>
</dbReference>
<dbReference type="InterPro" id="IPR013783">
    <property type="entry name" value="Ig-like_fold"/>
</dbReference>
<dbReference type="Gene3D" id="2.60.120.260">
    <property type="entry name" value="Galactose-binding domain-like"/>
    <property type="match status" value="1"/>
</dbReference>
<dbReference type="Proteomes" id="UP001354989">
    <property type="component" value="Plasmid pPP6"/>
</dbReference>
<dbReference type="RefSeq" id="WP_338399340.1">
    <property type="nucleotide sequence ID" value="NZ_AP025298.1"/>
</dbReference>
<gene>
    <name evidence="12" type="ORF">PEPS_44530</name>
</gene>
<evidence type="ECO:0000256" key="7">
    <source>
        <dbReference type="ARBA" id="ARBA00022837"/>
    </source>
</evidence>
<evidence type="ECO:0000313" key="12">
    <source>
        <dbReference type="EMBL" id="BDD02173.1"/>
    </source>
</evidence>
<dbReference type="InterPro" id="IPR050347">
    <property type="entry name" value="Bact_Beta-galactosidase"/>
</dbReference>
<dbReference type="Pfam" id="PF02837">
    <property type="entry name" value="Glyco_hydro_2_N"/>
    <property type="match status" value="1"/>
</dbReference>
<keyword evidence="13" id="KW-1185">Reference proteome</keyword>
<comment type="similarity">
    <text evidence="3">Belongs to the glycosyl hydrolase 2 family.</text>
</comment>
<dbReference type="InterPro" id="IPR006103">
    <property type="entry name" value="Glyco_hydro_2_cat"/>
</dbReference>
<evidence type="ECO:0000256" key="5">
    <source>
        <dbReference type="ARBA" id="ARBA00012756"/>
    </source>
</evidence>
<dbReference type="InterPro" id="IPR011013">
    <property type="entry name" value="Gal_mutarotase_sf_dom"/>
</dbReference>
<dbReference type="PRINTS" id="PR00132">
    <property type="entry name" value="GLHYDRLASE2"/>
</dbReference>
<dbReference type="Pfam" id="PF00703">
    <property type="entry name" value="Glyco_hydro_2"/>
    <property type="match status" value="1"/>
</dbReference>
<dbReference type="PROSITE" id="PS00608">
    <property type="entry name" value="GLYCOSYL_HYDROL_F2_2"/>
    <property type="match status" value="1"/>
</dbReference>
<dbReference type="SUPFAM" id="SSF49785">
    <property type="entry name" value="Galactose-binding domain-like"/>
    <property type="match status" value="1"/>
</dbReference>
<evidence type="ECO:0000256" key="6">
    <source>
        <dbReference type="ARBA" id="ARBA00022801"/>
    </source>
</evidence>